<dbReference type="Gene3D" id="2.40.170.20">
    <property type="entry name" value="TonB-dependent receptor, beta-barrel domain"/>
    <property type="match status" value="1"/>
</dbReference>
<keyword evidence="3 14" id="KW-0813">Transport</keyword>
<dbReference type="Proteomes" id="UP001596516">
    <property type="component" value="Unassembled WGS sequence"/>
</dbReference>
<feature type="domain" description="TonB-dependent receptor plug" evidence="18">
    <location>
        <begin position="63"/>
        <end position="164"/>
    </location>
</feature>
<sequence>MWIRSLLAGTTILASVSPLSATAQSIIELEPIIVQAESNTTLIQDGYVAESGRQATKVDTPILQIPQAITTVTQAQLEDQKPRTLNEALGYTASANPNNYGFDTRYDAFFLRGFPAYYTGIFRDGLRQYNGPSAWFRNDPYTTEGVAILKGPASSLYGVSGPGGLVNIVSKRPTEHRYREIELLGGTDDRKQLAFDFSGPADDAGVLSYRLTALARDSGTTLPGYRDDKLLFAPALSWNISDRTRLTVLGEYSDATVGGTAAFYNPSYGVASRLYEGDPAYNDFSQQQARLGYELEHEVNDALVLRQHLRFADVDADLEYSGHYPDGAGGLARYWGHYAETMKVFTVDNMAQFTFSTGAASHELVAGLDFTRAEYDAHSVVGYVSAPATAAMDLPYYGGQRSNQTGLYLHDQIALGAWTVFASGRYDWVETTAIAADGTRTRTDDDAFSGRIGLSYQMANGLVPYANLSTSFSPNIGVVYDDVTSNDSRPAEPTRALQKEVGLKYQLPGTNSLVSAALFEIEQKDGIVFDTSTGMNRQRQLDLTSRGIELEAVANFDHGLSVIASYTHLKVRIDQGATGTAGNELSATPNDVAALWVQYDADQGALSGLGLGAGLRYVGRSWGDDTNTFRNSDRMFVDLAASYDFAAQGLRGLKLQANVKNLFDQSEQMCTAGYCYFDEGRTATLSIGRRF</sequence>
<keyword evidence="6 14" id="KW-0812">Transmembrane</keyword>
<evidence type="ECO:0000256" key="3">
    <source>
        <dbReference type="ARBA" id="ARBA00022448"/>
    </source>
</evidence>
<evidence type="ECO:0000259" key="17">
    <source>
        <dbReference type="Pfam" id="PF00593"/>
    </source>
</evidence>
<evidence type="ECO:0000313" key="19">
    <source>
        <dbReference type="EMBL" id="MFC7704537.1"/>
    </source>
</evidence>
<evidence type="ECO:0000256" key="6">
    <source>
        <dbReference type="ARBA" id="ARBA00022692"/>
    </source>
</evidence>
<name>A0ABW2UIJ2_9RHOB</name>
<evidence type="ECO:0000256" key="7">
    <source>
        <dbReference type="ARBA" id="ARBA00022729"/>
    </source>
</evidence>
<dbReference type="PANTHER" id="PTHR32552">
    <property type="entry name" value="FERRICHROME IRON RECEPTOR-RELATED"/>
    <property type="match status" value="1"/>
</dbReference>
<evidence type="ECO:0000256" key="9">
    <source>
        <dbReference type="ARBA" id="ARBA00023065"/>
    </source>
</evidence>
<evidence type="ECO:0000256" key="1">
    <source>
        <dbReference type="ARBA" id="ARBA00004571"/>
    </source>
</evidence>
<gene>
    <name evidence="19" type="ORF">ACFQXB_10050</name>
</gene>
<dbReference type="InterPro" id="IPR037066">
    <property type="entry name" value="Plug_dom_sf"/>
</dbReference>
<protein>
    <submittedName>
        <fullName evidence="19">TonB-dependent siderophore receptor</fullName>
    </submittedName>
</protein>
<evidence type="ECO:0000256" key="16">
    <source>
        <dbReference type="SAM" id="SignalP"/>
    </source>
</evidence>
<keyword evidence="7 16" id="KW-0732">Signal</keyword>
<evidence type="ECO:0000313" key="20">
    <source>
        <dbReference type="Proteomes" id="UP001596516"/>
    </source>
</evidence>
<comment type="caution">
    <text evidence="19">The sequence shown here is derived from an EMBL/GenBank/DDBJ whole genome shotgun (WGS) entry which is preliminary data.</text>
</comment>
<dbReference type="RefSeq" id="WP_377402980.1">
    <property type="nucleotide sequence ID" value="NZ_JBHTFQ010000005.1"/>
</dbReference>
<accession>A0ABW2UIJ2</accession>
<dbReference type="InterPro" id="IPR036942">
    <property type="entry name" value="Beta-barrel_TonB_sf"/>
</dbReference>
<dbReference type="PROSITE" id="PS52016">
    <property type="entry name" value="TONB_DEPENDENT_REC_3"/>
    <property type="match status" value="1"/>
</dbReference>
<keyword evidence="13 14" id="KW-0998">Cell outer membrane</keyword>
<dbReference type="SUPFAM" id="SSF56935">
    <property type="entry name" value="Porins"/>
    <property type="match status" value="1"/>
</dbReference>
<dbReference type="NCBIfam" id="TIGR01783">
    <property type="entry name" value="TonB-siderophor"/>
    <property type="match status" value="1"/>
</dbReference>
<dbReference type="InterPro" id="IPR039426">
    <property type="entry name" value="TonB-dep_rcpt-like"/>
</dbReference>
<dbReference type="CDD" id="cd01347">
    <property type="entry name" value="ligand_gated_channel"/>
    <property type="match status" value="1"/>
</dbReference>
<dbReference type="EMBL" id="JBHTFQ010000005">
    <property type="protein sequence ID" value="MFC7704537.1"/>
    <property type="molecule type" value="Genomic_DNA"/>
</dbReference>
<feature type="domain" description="TonB-dependent receptor-like beta-barrel" evidence="17">
    <location>
        <begin position="238"/>
        <end position="662"/>
    </location>
</feature>
<dbReference type="Pfam" id="PF07715">
    <property type="entry name" value="Plug"/>
    <property type="match status" value="1"/>
</dbReference>
<feature type="chain" id="PRO_5045299821" evidence="16">
    <location>
        <begin position="24"/>
        <end position="691"/>
    </location>
</feature>
<dbReference type="InterPro" id="IPR000531">
    <property type="entry name" value="Beta-barrel_TonB"/>
</dbReference>
<keyword evidence="20" id="KW-1185">Reference proteome</keyword>
<dbReference type="PANTHER" id="PTHR32552:SF68">
    <property type="entry name" value="FERRICHROME OUTER MEMBRANE TRANSPORTER_PHAGE RECEPTOR"/>
    <property type="match status" value="1"/>
</dbReference>
<evidence type="ECO:0000256" key="15">
    <source>
        <dbReference type="RuleBase" id="RU003357"/>
    </source>
</evidence>
<proteinExistence type="inferred from homology"/>
<comment type="subcellular location">
    <subcellularLocation>
        <location evidence="1 14">Cell outer membrane</location>
        <topology evidence="1 14">Multi-pass membrane protein</topology>
    </subcellularLocation>
</comment>
<evidence type="ECO:0000256" key="14">
    <source>
        <dbReference type="PROSITE-ProRule" id="PRU01360"/>
    </source>
</evidence>
<organism evidence="19 20">
    <name type="scientific">Plastorhodobacter daqingensis</name>
    <dbReference type="NCBI Taxonomy" id="1387281"/>
    <lineage>
        <taxon>Bacteria</taxon>
        <taxon>Pseudomonadati</taxon>
        <taxon>Pseudomonadota</taxon>
        <taxon>Alphaproteobacteria</taxon>
        <taxon>Rhodobacterales</taxon>
        <taxon>Paracoccaceae</taxon>
        <taxon>Plastorhodobacter</taxon>
    </lineage>
</organism>
<feature type="signal peptide" evidence="16">
    <location>
        <begin position="1"/>
        <end position="23"/>
    </location>
</feature>
<dbReference type="Gene3D" id="2.170.130.10">
    <property type="entry name" value="TonB-dependent receptor, plug domain"/>
    <property type="match status" value="1"/>
</dbReference>
<keyword evidence="8" id="KW-0408">Iron</keyword>
<evidence type="ECO:0000256" key="11">
    <source>
        <dbReference type="ARBA" id="ARBA00023136"/>
    </source>
</evidence>
<keyword evidence="10 15" id="KW-0798">TonB box</keyword>
<dbReference type="InterPro" id="IPR010105">
    <property type="entry name" value="TonB_sidphr_rcpt"/>
</dbReference>
<comment type="similarity">
    <text evidence="2 14 15">Belongs to the TonB-dependent receptor family.</text>
</comment>
<keyword evidence="5" id="KW-0410">Iron transport</keyword>
<evidence type="ECO:0000256" key="5">
    <source>
        <dbReference type="ARBA" id="ARBA00022496"/>
    </source>
</evidence>
<evidence type="ECO:0000259" key="18">
    <source>
        <dbReference type="Pfam" id="PF07715"/>
    </source>
</evidence>
<evidence type="ECO:0000256" key="8">
    <source>
        <dbReference type="ARBA" id="ARBA00023004"/>
    </source>
</evidence>
<evidence type="ECO:0000256" key="13">
    <source>
        <dbReference type="ARBA" id="ARBA00023237"/>
    </source>
</evidence>
<evidence type="ECO:0000256" key="12">
    <source>
        <dbReference type="ARBA" id="ARBA00023170"/>
    </source>
</evidence>
<reference evidence="20" key="1">
    <citation type="journal article" date="2019" name="Int. J. Syst. Evol. Microbiol.">
        <title>The Global Catalogue of Microorganisms (GCM) 10K type strain sequencing project: providing services to taxonomists for standard genome sequencing and annotation.</title>
        <authorList>
            <consortium name="The Broad Institute Genomics Platform"/>
            <consortium name="The Broad Institute Genome Sequencing Center for Infectious Disease"/>
            <person name="Wu L."/>
            <person name="Ma J."/>
        </authorList>
    </citation>
    <scope>NUCLEOTIDE SEQUENCE [LARGE SCALE GENOMIC DNA]</scope>
    <source>
        <strain evidence="20">CGMCC 1.12750</strain>
    </source>
</reference>
<dbReference type="InterPro" id="IPR012910">
    <property type="entry name" value="Plug_dom"/>
</dbReference>
<keyword evidence="4 14" id="KW-1134">Transmembrane beta strand</keyword>
<keyword evidence="9" id="KW-0406">Ion transport</keyword>
<keyword evidence="12 19" id="KW-0675">Receptor</keyword>
<evidence type="ECO:0000256" key="10">
    <source>
        <dbReference type="ARBA" id="ARBA00023077"/>
    </source>
</evidence>
<keyword evidence="11 14" id="KW-0472">Membrane</keyword>
<evidence type="ECO:0000256" key="4">
    <source>
        <dbReference type="ARBA" id="ARBA00022452"/>
    </source>
</evidence>
<evidence type="ECO:0000256" key="2">
    <source>
        <dbReference type="ARBA" id="ARBA00009810"/>
    </source>
</evidence>
<dbReference type="Pfam" id="PF00593">
    <property type="entry name" value="TonB_dep_Rec_b-barrel"/>
    <property type="match status" value="1"/>
</dbReference>